<reference evidence="1 2" key="1">
    <citation type="journal article" date="2017" name="Genome Announc.">
        <title>Genome sequence of the saprophytic ascomycete Epicoccum nigrum ICMP 19927 strain isolated from New Zealand.</title>
        <authorList>
            <person name="Fokin M."/>
            <person name="Fleetwood D."/>
            <person name="Weir B.S."/>
            <person name="Villas-Boas S.G."/>
        </authorList>
    </citation>
    <scope>NUCLEOTIDE SEQUENCE [LARGE SCALE GENOMIC DNA]</scope>
    <source>
        <strain evidence="1 2">ICMP 19927</strain>
    </source>
</reference>
<dbReference type="InParanoid" id="A0A1Y2MDH5"/>
<protein>
    <submittedName>
        <fullName evidence="1">Uncharacterized protein</fullName>
    </submittedName>
</protein>
<gene>
    <name evidence="1" type="ORF">B5807_01494</name>
</gene>
<dbReference type="AlphaFoldDB" id="A0A1Y2MDH5"/>
<keyword evidence="2" id="KW-1185">Reference proteome</keyword>
<proteinExistence type="predicted"/>
<dbReference type="Proteomes" id="UP000193240">
    <property type="component" value="Unassembled WGS sequence"/>
</dbReference>
<accession>A0A1Y2MDH5</accession>
<name>A0A1Y2MDH5_EPING</name>
<dbReference type="EMBL" id="KZ107838">
    <property type="protein sequence ID" value="OSS54176.1"/>
    <property type="molecule type" value="Genomic_DNA"/>
</dbReference>
<sequence length="260" mass="29536">MPPSFLDLPREIRDNIYDALWTATPKIALFDHPSMGRIVACYKSQIYPETALPTWLLANKQVLSEATAQMVRHGTWIIRLRSEYNEDRVGSVLSPILARRLTITLTHPLEGPRPRWPHVVQEATLRPSKENVECLKRLMSQVSSMRTRNARDVRVVLELVREEPASRIDLSPLEVSSCLRPALQRLEIVVVREQVYRAYSAGFVEAVASEVKRVGNQVMGSDEDPKMSDFFHDRGFVYAFERPGEMELCRVDSAVTTGGC</sequence>
<evidence type="ECO:0000313" key="2">
    <source>
        <dbReference type="Proteomes" id="UP000193240"/>
    </source>
</evidence>
<evidence type="ECO:0000313" key="1">
    <source>
        <dbReference type="EMBL" id="OSS54176.1"/>
    </source>
</evidence>
<organism evidence="1 2">
    <name type="scientific">Epicoccum nigrum</name>
    <name type="common">Soil fungus</name>
    <name type="synonym">Epicoccum purpurascens</name>
    <dbReference type="NCBI Taxonomy" id="105696"/>
    <lineage>
        <taxon>Eukaryota</taxon>
        <taxon>Fungi</taxon>
        <taxon>Dikarya</taxon>
        <taxon>Ascomycota</taxon>
        <taxon>Pezizomycotina</taxon>
        <taxon>Dothideomycetes</taxon>
        <taxon>Pleosporomycetidae</taxon>
        <taxon>Pleosporales</taxon>
        <taxon>Pleosporineae</taxon>
        <taxon>Didymellaceae</taxon>
        <taxon>Epicoccum</taxon>
    </lineage>
</organism>